<organism evidence="2">
    <name type="scientific">marine sediment metagenome</name>
    <dbReference type="NCBI Taxonomy" id="412755"/>
    <lineage>
        <taxon>unclassified sequences</taxon>
        <taxon>metagenomes</taxon>
        <taxon>ecological metagenomes</taxon>
    </lineage>
</organism>
<comment type="caution">
    <text evidence="2">The sequence shown here is derived from an EMBL/GenBank/DDBJ whole genome shotgun (WGS) entry which is preliminary data.</text>
</comment>
<gene>
    <name evidence="2" type="ORF">LCGC14_1413350</name>
</gene>
<dbReference type="EMBL" id="LAZR01009348">
    <property type="protein sequence ID" value="KKM73153.1"/>
    <property type="molecule type" value="Genomic_DNA"/>
</dbReference>
<feature type="compositionally biased region" description="Basic and acidic residues" evidence="1">
    <location>
        <begin position="99"/>
        <end position="108"/>
    </location>
</feature>
<accession>A0A0F9JTX9</accession>
<reference evidence="2" key="1">
    <citation type="journal article" date="2015" name="Nature">
        <title>Complex archaea that bridge the gap between prokaryotes and eukaryotes.</title>
        <authorList>
            <person name="Spang A."/>
            <person name="Saw J.H."/>
            <person name="Jorgensen S.L."/>
            <person name="Zaremba-Niedzwiedzka K."/>
            <person name="Martijn J."/>
            <person name="Lind A.E."/>
            <person name="van Eijk R."/>
            <person name="Schleper C."/>
            <person name="Guy L."/>
            <person name="Ettema T.J."/>
        </authorList>
    </citation>
    <scope>NUCLEOTIDE SEQUENCE</scope>
</reference>
<protein>
    <submittedName>
        <fullName evidence="2">Uncharacterized protein</fullName>
    </submittedName>
</protein>
<evidence type="ECO:0000313" key="2">
    <source>
        <dbReference type="EMBL" id="KKM73153.1"/>
    </source>
</evidence>
<sequence>MDLSKDLNNRKHQIIKMGQSSGWEYGALDNNIHMISFFKKIDGAEARIDVSYSTMTVSSSLNHPKQGKTQLNRKEVTAGLMLKIFQDPRTHTSHGYKTKKWEGRNRKK</sequence>
<dbReference type="AlphaFoldDB" id="A0A0F9JTX9"/>
<name>A0A0F9JTX9_9ZZZZ</name>
<proteinExistence type="predicted"/>
<evidence type="ECO:0000256" key="1">
    <source>
        <dbReference type="SAM" id="MobiDB-lite"/>
    </source>
</evidence>
<feature type="region of interest" description="Disordered" evidence="1">
    <location>
        <begin position="88"/>
        <end position="108"/>
    </location>
</feature>